<dbReference type="SUPFAM" id="SSF55729">
    <property type="entry name" value="Acyl-CoA N-acyltransferases (Nat)"/>
    <property type="match status" value="1"/>
</dbReference>
<dbReference type="STRING" id="13706.A0A1X2H1L8"/>
<name>A0A1X2H1L8_SYNRA</name>
<dbReference type="PANTHER" id="PTHR13355">
    <property type="entry name" value="GLUCOSAMINE 6-PHOSPHATE N-ACETYLTRANSFERASE"/>
    <property type="match status" value="1"/>
</dbReference>
<keyword evidence="2" id="KW-0808">Transferase</keyword>
<evidence type="ECO:0000259" key="1">
    <source>
        <dbReference type="PROSITE" id="PS51186"/>
    </source>
</evidence>
<dbReference type="Pfam" id="PF00583">
    <property type="entry name" value="Acetyltransf_1"/>
    <property type="match status" value="1"/>
</dbReference>
<evidence type="ECO:0000313" key="2">
    <source>
        <dbReference type="EMBL" id="ORY91262.1"/>
    </source>
</evidence>
<dbReference type="InterPro" id="IPR000182">
    <property type="entry name" value="GNAT_dom"/>
</dbReference>
<protein>
    <submittedName>
        <fullName evidence="2">Acyl-CoA N-acyltransferase</fullName>
    </submittedName>
</protein>
<keyword evidence="2" id="KW-0012">Acyltransferase</keyword>
<gene>
    <name evidence="2" type="ORF">BCR43DRAFT_566797</name>
</gene>
<dbReference type="EMBL" id="MCGN01000011">
    <property type="protein sequence ID" value="ORY91262.1"/>
    <property type="molecule type" value="Genomic_DNA"/>
</dbReference>
<keyword evidence="3" id="KW-1185">Reference proteome</keyword>
<accession>A0A1X2H1L8</accession>
<dbReference type="UniPathway" id="UPA00113">
    <property type="reaction ID" value="UER00529"/>
</dbReference>
<evidence type="ECO:0000313" key="3">
    <source>
        <dbReference type="Proteomes" id="UP000242180"/>
    </source>
</evidence>
<dbReference type="Proteomes" id="UP000242180">
    <property type="component" value="Unassembled WGS sequence"/>
</dbReference>
<proteinExistence type="predicted"/>
<dbReference type="GO" id="GO:0006048">
    <property type="term" value="P:UDP-N-acetylglucosamine biosynthetic process"/>
    <property type="evidence" value="ECO:0007669"/>
    <property type="project" value="UniProtKB-UniPathway"/>
</dbReference>
<dbReference type="InParanoid" id="A0A1X2H1L8"/>
<dbReference type="InterPro" id="IPR039143">
    <property type="entry name" value="GNPNAT1-like"/>
</dbReference>
<dbReference type="Gene3D" id="3.40.630.30">
    <property type="match status" value="1"/>
</dbReference>
<dbReference type="PROSITE" id="PS51186">
    <property type="entry name" value="GNAT"/>
    <property type="match status" value="1"/>
</dbReference>
<dbReference type="OMA" id="WMEKSAT"/>
<dbReference type="OrthoDB" id="329272at2759"/>
<dbReference type="InterPro" id="IPR016181">
    <property type="entry name" value="Acyl_CoA_acyltransferase"/>
</dbReference>
<comment type="caution">
    <text evidence="2">The sequence shown here is derived from an EMBL/GenBank/DDBJ whole genome shotgun (WGS) entry which is preliminary data.</text>
</comment>
<organism evidence="2 3">
    <name type="scientific">Syncephalastrum racemosum</name>
    <name type="common">Filamentous fungus</name>
    <dbReference type="NCBI Taxonomy" id="13706"/>
    <lineage>
        <taxon>Eukaryota</taxon>
        <taxon>Fungi</taxon>
        <taxon>Fungi incertae sedis</taxon>
        <taxon>Mucoromycota</taxon>
        <taxon>Mucoromycotina</taxon>
        <taxon>Mucoromycetes</taxon>
        <taxon>Mucorales</taxon>
        <taxon>Syncephalastraceae</taxon>
        <taxon>Syncephalastrum</taxon>
    </lineage>
</organism>
<dbReference type="AlphaFoldDB" id="A0A1X2H1L8"/>
<dbReference type="CDD" id="cd04301">
    <property type="entry name" value="NAT_SF"/>
    <property type="match status" value="1"/>
</dbReference>
<sequence length="161" mass="17812">MTHRNPVVALVTSERDLADVVNLRTRVYVIEQGFGAHTGLTDEKDPVSYNLIARCDTVDASGSPIATGVPVGAVRLYPYEPNVAKLERLVVLSEARGLRIGSLLVTALEEYAAKELGMNAVMLEAIADKRAFYEKLEYAVEEDVVFIKEGVDHYTMWKRGL</sequence>
<reference evidence="2 3" key="1">
    <citation type="submission" date="2016-07" db="EMBL/GenBank/DDBJ databases">
        <title>Pervasive Adenine N6-methylation of Active Genes in Fungi.</title>
        <authorList>
            <consortium name="DOE Joint Genome Institute"/>
            <person name="Mondo S.J."/>
            <person name="Dannebaum R.O."/>
            <person name="Kuo R.C."/>
            <person name="Labutti K."/>
            <person name="Haridas S."/>
            <person name="Kuo A."/>
            <person name="Salamov A."/>
            <person name="Ahrendt S.R."/>
            <person name="Lipzen A."/>
            <person name="Sullivan W."/>
            <person name="Andreopoulos W.B."/>
            <person name="Clum A."/>
            <person name="Lindquist E."/>
            <person name="Daum C."/>
            <person name="Ramamoorthy G.K."/>
            <person name="Gryganskyi A."/>
            <person name="Culley D."/>
            <person name="Magnuson J.K."/>
            <person name="James T.Y."/>
            <person name="O'Malley M.A."/>
            <person name="Stajich J.E."/>
            <person name="Spatafora J.W."/>
            <person name="Visel A."/>
            <person name="Grigoriev I.V."/>
        </authorList>
    </citation>
    <scope>NUCLEOTIDE SEQUENCE [LARGE SCALE GENOMIC DNA]</scope>
    <source>
        <strain evidence="2 3">NRRL 2496</strain>
    </source>
</reference>
<dbReference type="GO" id="GO:0008080">
    <property type="term" value="F:N-acetyltransferase activity"/>
    <property type="evidence" value="ECO:0007669"/>
    <property type="project" value="TreeGrafter"/>
</dbReference>
<feature type="domain" description="N-acetyltransferase" evidence="1">
    <location>
        <begin position="6"/>
        <end position="161"/>
    </location>
</feature>